<protein>
    <submittedName>
        <fullName evidence="2">Protein</fullName>
    </submittedName>
</protein>
<dbReference type="Proteomes" id="UP000284589">
    <property type="component" value="Unassembled WGS sequence"/>
</dbReference>
<evidence type="ECO:0000313" key="10">
    <source>
        <dbReference type="Proteomes" id="UP000095647"/>
    </source>
</evidence>
<evidence type="ECO:0000313" key="6">
    <source>
        <dbReference type="EMBL" id="OSG93900.1"/>
    </source>
</evidence>
<dbReference type="Proteomes" id="UP000470926">
    <property type="component" value="Unassembled WGS sequence"/>
</dbReference>
<evidence type="ECO:0000313" key="5">
    <source>
        <dbReference type="EMBL" id="MCQ4793974.1"/>
    </source>
</evidence>
<accession>A0A0C2YML6</accession>
<dbReference type="Proteomes" id="UP001206013">
    <property type="component" value="Unassembled WGS sequence"/>
</dbReference>
<organism evidence="4 16">
    <name type="scientific">Bifidobacterium adolescentis</name>
    <dbReference type="NCBI Taxonomy" id="1680"/>
    <lineage>
        <taxon>Bacteria</taxon>
        <taxon>Bacillati</taxon>
        <taxon>Actinomycetota</taxon>
        <taxon>Actinomycetes</taxon>
        <taxon>Bifidobacteriales</taxon>
        <taxon>Bifidobacteriaceae</taxon>
        <taxon>Bifidobacterium</taxon>
    </lineage>
</organism>
<evidence type="ECO:0000313" key="11">
    <source>
        <dbReference type="Proteomes" id="UP000193664"/>
    </source>
</evidence>
<dbReference type="EMBL" id="JANFYM010000025">
    <property type="protein sequence ID" value="MCQ4793974.1"/>
    <property type="molecule type" value="Genomic_DNA"/>
</dbReference>
<dbReference type="EMBL" id="LNKH01000007">
    <property type="protein sequence ID" value="OSG96596.1"/>
    <property type="molecule type" value="Genomic_DNA"/>
</dbReference>
<evidence type="ECO:0000313" key="15">
    <source>
        <dbReference type="Proteomes" id="UP000437631"/>
    </source>
</evidence>
<keyword evidence="1" id="KW-0472">Membrane</keyword>
<evidence type="ECO:0000313" key="9">
    <source>
        <dbReference type="EMBL" id="RHJ18292.1"/>
    </source>
</evidence>
<evidence type="ECO:0000313" key="7">
    <source>
        <dbReference type="EMBL" id="OSG96596.1"/>
    </source>
</evidence>
<reference evidence="11 12" key="2">
    <citation type="journal article" date="2016" name="Sci. Rep.">
        <title>Evaluation of genetic diversity among strains of the human gut commensal Bifidobacterium adolescentis.</title>
        <authorList>
            <person name="Duranti S."/>
            <person name="Milani C."/>
            <person name="Lugli G.A."/>
            <person name="Mancabelli L."/>
            <person name="Turroni F."/>
            <person name="Ferrario C."/>
            <person name="Mangifesta M."/>
            <person name="Viappiani A."/>
            <person name="Sanchez B."/>
            <person name="Margolles A."/>
            <person name="van Sinderen D."/>
            <person name="Ventura M."/>
        </authorList>
    </citation>
    <scope>NUCLEOTIDE SEQUENCE [LARGE SCALE GENOMIC DNA]</scope>
    <source>
        <strain evidence="6 11">AD2-8</strain>
        <strain evidence="7 12">AL46-2</strain>
    </source>
</reference>
<dbReference type="Proteomes" id="UP000095647">
    <property type="component" value="Unassembled WGS sequence"/>
</dbReference>
<feature type="transmembrane region" description="Helical" evidence="1">
    <location>
        <begin position="12"/>
        <end position="32"/>
    </location>
</feature>
<proteinExistence type="predicted"/>
<sequence>MTEGYSHKAAHIIEHIVLAIALVWAGGCTLIWTQIDMPHSIVNAKSADGTCEVTISELGSPIFFGPSSITVKVSWDTDPSVIGSENVTEIKTDLHNDGKSLGSGNFTVTWHGNIPTVTTHGEEQPDQSYTFNWK</sequence>
<evidence type="ECO:0000313" key="8">
    <source>
        <dbReference type="EMBL" id="RGS63853.1"/>
    </source>
</evidence>
<evidence type="ECO:0000313" key="14">
    <source>
        <dbReference type="Proteomes" id="UP000285462"/>
    </source>
</evidence>
<dbReference type="EMBL" id="WDLT01000003">
    <property type="protein sequence ID" value="KAB5747279.1"/>
    <property type="molecule type" value="Genomic_DNA"/>
</dbReference>
<dbReference type="EMBL" id="CYYI01000001">
    <property type="protein sequence ID" value="CUN41309.1"/>
    <property type="molecule type" value="Genomic_DNA"/>
</dbReference>
<keyword evidence="1" id="KW-1133">Transmembrane helix</keyword>
<gene>
    <name evidence="6" type="ORF">AD0028_1267</name>
    <name evidence="7" type="ORF">AL0462_1091</name>
    <name evidence="9" type="ORF">DW139_06600</name>
    <name evidence="8" type="ORF">DWX79_09300</name>
    <name evidence="2" type="ORF">ERS852382_00329</name>
    <name evidence="4" type="ORF">GA542_05445</name>
    <name evidence="3" type="ORF">GA752_04640</name>
    <name evidence="5" type="ORF">NE692_11020</name>
</gene>
<evidence type="ECO:0000313" key="2">
    <source>
        <dbReference type="EMBL" id="CUN41309.1"/>
    </source>
</evidence>
<dbReference type="Proteomes" id="UP000193664">
    <property type="component" value="Unassembled WGS sequence"/>
</dbReference>
<dbReference type="Proteomes" id="UP000437631">
    <property type="component" value="Unassembled WGS sequence"/>
</dbReference>
<evidence type="ECO:0000313" key="12">
    <source>
        <dbReference type="Proteomes" id="UP000193905"/>
    </source>
</evidence>
<keyword evidence="1" id="KW-0812">Transmembrane</keyword>
<reference evidence="2 10" key="1">
    <citation type="submission" date="2015-09" db="EMBL/GenBank/DDBJ databases">
        <authorList>
            <consortium name="Pathogen Informatics"/>
        </authorList>
    </citation>
    <scope>NUCLEOTIDE SEQUENCE [LARGE SCALE GENOMIC DNA]</scope>
    <source>
        <strain evidence="2 10">2789STDY5608824</strain>
    </source>
</reference>
<dbReference type="EMBL" id="QRVT01000010">
    <property type="protein sequence ID" value="RGS63853.1"/>
    <property type="molecule type" value="Genomic_DNA"/>
</dbReference>
<evidence type="ECO:0000313" key="3">
    <source>
        <dbReference type="EMBL" id="KAB5747279.1"/>
    </source>
</evidence>
<dbReference type="Proteomes" id="UP000285462">
    <property type="component" value="Unassembled WGS sequence"/>
</dbReference>
<dbReference type="EMBL" id="LNKF01000004">
    <property type="protein sequence ID" value="OSG93900.1"/>
    <property type="molecule type" value="Genomic_DNA"/>
</dbReference>
<evidence type="ECO:0000313" key="13">
    <source>
        <dbReference type="Proteomes" id="UP000284589"/>
    </source>
</evidence>
<dbReference type="PATRIC" id="fig|1680.6.peg.1844"/>
<evidence type="ECO:0000313" key="4">
    <source>
        <dbReference type="EMBL" id="KAB6030291.1"/>
    </source>
</evidence>
<dbReference type="RefSeq" id="WP_042991063.1">
    <property type="nucleotide sequence ID" value="NZ_CACRSR010000010.1"/>
</dbReference>
<reference evidence="15 16" key="4">
    <citation type="journal article" date="2019" name="Nat. Med.">
        <title>A library of human gut bacterial isolates paired with longitudinal multiomics data enables mechanistic microbiome research.</title>
        <authorList>
            <person name="Poyet M."/>
            <person name="Groussin M."/>
            <person name="Gibbons S.M."/>
            <person name="Avila-Pacheco J."/>
            <person name="Jiang X."/>
            <person name="Kearney S.M."/>
            <person name="Perrotta A.R."/>
            <person name="Berdy B."/>
            <person name="Zhao S."/>
            <person name="Lieberman T.D."/>
            <person name="Swanson P.K."/>
            <person name="Smith M."/>
            <person name="Roesemann S."/>
            <person name="Alexander J.E."/>
            <person name="Rich S.A."/>
            <person name="Livny J."/>
            <person name="Vlamakis H."/>
            <person name="Clish C."/>
            <person name="Bullock K."/>
            <person name="Deik A."/>
            <person name="Scott J."/>
            <person name="Pierce K.A."/>
            <person name="Xavier R.J."/>
            <person name="Alm E.J."/>
        </authorList>
    </citation>
    <scope>NUCLEOTIDE SEQUENCE [LARGE SCALE GENOMIC DNA]</scope>
    <source>
        <strain evidence="3 15">BIOML-A190</strain>
        <strain evidence="4 16">BIOML-A26</strain>
    </source>
</reference>
<dbReference type="AlphaFoldDB" id="A0A0C2YML6"/>
<evidence type="ECO:0000313" key="16">
    <source>
        <dbReference type="Proteomes" id="UP000470926"/>
    </source>
</evidence>
<name>A0A0C2YML6_BIFAD</name>
<dbReference type="Proteomes" id="UP000193905">
    <property type="component" value="Unassembled WGS sequence"/>
</dbReference>
<evidence type="ECO:0000256" key="1">
    <source>
        <dbReference type="SAM" id="Phobius"/>
    </source>
</evidence>
<reference evidence="5" key="5">
    <citation type="submission" date="2022-06" db="EMBL/GenBank/DDBJ databases">
        <title>Isolation of gut microbiota from human fecal samples.</title>
        <authorList>
            <person name="Pamer E.G."/>
            <person name="Barat B."/>
            <person name="Waligurski E."/>
            <person name="Medina S."/>
            <person name="Paddock L."/>
            <person name="Mostad J."/>
        </authorList>
    </citation>
    <scope>NUCLEOTIDE SEQUENCE</scope>
    <source>
        <strain evidence="5">SL.1.01</strain>
    </source>
</reference>
<dbReference type="EMBL" id="WDFR01000002">
    <property type="protein sequence ID" value="KAB6030291.1"/>
    <property type="molecule type" value="Genomic_DNA"/>
</dbReference>
<dbReference type="EMBL" id="QRLP01000003">
    <property type="protein sequence ID" value="RHJ18292.1"/>
    <property type="molecule type" value="Genomic_DNA"/>
</dbReference>
<reference evidence="13 14" key="3">
    <citation type="submission" date="2018-08" db="EMBL/GenBank/DDBJ databases">
        <title>A genome reference for cultivated species of the human gut microbiota.</title>
        <authorList>
            <person name="Zou Y."/>
            <person name="Xue W."/>
            <person name="Luo G."/>
        </authorList>
    </citation>
    <scope>NUCLEOTIDE SEQUENCE [LARGE SCALE GENOMIC DNA]</scope>
    <source>
        <strain evidence="8 14">AF21-27</strain>
        <strain evidence="9 13">AM12-20</strain>
    </source>
</reference>